<dbReference type="EMBL" id="VMRY01000015">
    <property type="protein sequence ID" value="TVT57365.1"/>
    <property type="molecule type" value="Genomic_DNA"/>
</dbReference>
<proteinExistence type="predicted"/>
<evidence type="ECO:0000313" key="4">
    <source>
        <dbReference type="Proteomes" id="UP000317355"/>
    </source>
</evidence>
<dbReference type="Gene3D" id="1.20.58.290">
    <property type="entry name" value="Hypothetical membrane protein ta0354_69_121"/>
    <property type="match status" value="1"/>
</dbReference>
<reference evidence="3 4" key="1">
    <citation type="submission" date="2019-07" db="EMBL/GenBank/DDBJ databases">
        <title>The pathways for chlorine oxyanion respiration interact through the shared metabolite chlorate.</title>
        <authorList>
            <person name="Barnum T.P."/>
            <person name="Cheng Y."/>
            <person name="Hill K.A."/>
            <person name="Lucas L.N."/>
            <person name="Carlson H.K."/>
            <person name="Coates J.D."/>
        </authorList>
    </citation>
    <scope>NUCLEOTIDE SEQUENCE [LARGE SCALE GENOMIC DNA]</scope>
    <source>
        <strain evidence="3">BK-3</strain>
    </source>
</reference>
<name>A0A558D8L8_9GAMM</name>
<evidence type="ECO:0000313" key="3">
    <source>
        <dbReference type="EMBL" id="TVT57365.1"/>
    </source>
</evidence>
<evidence type="ECO:0000259" key="2">
    <source>
        <dbReference type="Pfam" id="PF20766"/>
    </source>
</evidence>
<accession>A0A558D8L8</accession>
<dbReference type="PIRSF" id="PIRSF018747">
    <property type="entry name" value="UCP018747"/>
    <property type="match status" value="1"/>
</dbReference>
<dbReference type="InterPro" id="IPR016733">
    <property type="entry name" value="UCP018747"/>
</dbReference>
<organism evidence="3 4">
    <name type="scientific">Sedimenticola thiotaurini</name>
    <dbReference type="NCBI Taxonomy" id="1543721"/>
    <lineage>
        <taxon>Bacteria</taxon>
        <taxon>Pseudomonadati</taxon>
        <taxon>Pseudomonadota</taxon>
        <taxon>Gammaproteobacteria</taxon>
        <taxon>Chromatiales</taxon>
        <taxon>Sedimenticolaceae</taxon>
        <taxon>Sedimenticola</taxon>
    </lineage>
</organism>
<dbReference type="SUPFAM" id="SSF50475">
    <property type="entry name" value="FMN-binding split barrel"/>
    <property type="match status" value="1"/>
</dbReference>
<feature type="domain" description="DUF447" evidence="2">
    <location>
        <begin position="127"/>
        <end position="179"/>
    </location>
</feature>
<dbReference type="Pfam" id="PF04289">
    <property type="entry name" value="DUF447_N"/>
    <property type="match status" value="1"/>
</dbReference>
<sequence length="190" mass="22139">MSERIHEVIVITHNHDGSPHMAPMGIRQRNKNWLIAPFRPSRTLENLLREGVATLNTTDDMRIYAGCLTKHYDWPLVECEKINGHRLKDALSHKEIQVEQVIEDTQRPQLLCKEIHQVNHRPFSGYNRAQAAVLELAILVSRLHLLTEEKLNSEINYLQIAIEKTAGRSEREAWNWLMQSVDDYRKRNCA</sequence>
<dbReference type="Proteomes" id="UP000317355">
    <property type="component" value="Unassembled WGS sequence"/>
</dbReference>
<gene>
    <name evidence="3" type="ORF">FHK82_06155</name>
</gene>
<dbReference type="InterPro" id="IPR007386">
    <property type="entry name" value="DUF447_N"/>
</dbReference>
<dbReference type="InterPro" id="IPR012349">
    <property type="entry name" value="Split_barrel_FMN-bd"/>
</dbReference>
<evidence type="ECO:0000259" key="1">
    <source>
        <dbReference type="Pfam" id="PF04289"/>
    </source>
</evidence>
<dbReference type="AlphaFoldDB" id="A0A558D8L8"/>
<comment type="caution">
    <text evidence="3">The sequence shown here is derived from an EMBL/GenBank/DDBJ whole genome shotgun (WGS) entry which is preliminary data.</text>
</comment>
<dbReference type="Gene3D" id="2.30.110.10">
    <property type="entry name" value="Electron Transport, Fmn-binding Protein, Chain A"/>
    <property type="match status" value="1"/>
</dbReference>
<dbReference type="InterPro" id="IPR049288">
    <property type="entry name" value="DUF447_C"/>
</dbReference>
<dbReference type="Pfam" id="PF20766">
    <property type="entry name" value="DUF447_C"/>
    <property type="match status" value="1"/>
</dbReference>
<feature type="domain" description="DUF447" evidence="1">
    <location>
        <begin position="7"/>
        <end position="118"/>
    </location>
</feature>
<protein>
    <submittedName>
        <fullName evidence="3">DUF447 family protein</fullName>
    </submittedName>
</protein>